<reference evidence="11 12" key="1">
    <citation type="submission" date="2023-01" db="EMBL/GenBank/DDBJ databases">
        <title>Analysis of 21 Apiospora genomes using comparative genomics revels a genus with tremendous synthesis potential of carbohydrate active enzymes and secondary metabolites.</title>
        <authorList>
            <person name="Sorensen T."/>
        </authorList>
    </citation>
    <scope>NUCLEOTIDE SEQUENCE [LARGE SCALE GENOMIC DNA]</scope>
    <source>
        <strain evidence="11 12">CBS 117206</strain>
    </source>
</reference>
<keyword evidence="5" id="KW-0653">Protein transport</keyword>
<evidence type="ECO:0000256" key="6">
    <source>
        <dbReference type="ARBA" id="ARBA00022989"/>
    </source>
</evidence>
<feature type="region of interest" description="Disordered" evidence="9">
    <location>
        <begin position="218"/>
        <end position="243"/>
    </location>
</feature>
<evidence type="ECO:0000256" key="1">
    <source>
        <dbReference type="ARBA" id="ARBA00004653"/>
    </source>
</evidence>
<dbReference type="PANTHER" id="PTHR12952:SF0">
    <property type="entry name" value="PROTEIN SYS1 HOMOLOG"/>
    <property type="match status" value="1"/>
</dbReference>
<dbReference type="InterPro" id="IPR019185">
    <property type="entry name" value="Integral_membrane_SYS1-rel"/>
</dbReference>
<keyword evidence="12" id="KW-1185">Reference proteome</keyword>
<keyword evidence="7" id="KW-0333">Golgi apparatus</keyword>
<comment type="similarity">
    <text evidence="2">Belongs to the SYS1 family.</text>
</comment>
<name>A0AAW0QQ26_9PEZI</name>
<evidence type="ECO:0000256" key="10">
    <source>
        <dbReference type="SAM" id="Phobius"/>
    </source>
</evidence>
<gene>
    <name evidence="11" type="ORF">PG999_005921</name>
</gene>
<dbReference type="EMBL" id="JAQQWP010000006">
    <property type="protein sequence ID" value="KAK8113852.1"/>
    <property type="molecule type" value="Genomic_DNA"/>
</dbReference>
<accession>A0AAW0QQ26</accession>
<evidence type="ECO:0000256" key="5">
    <source>
        <dbReference type="ARBA" id="ARBA00022927"/>
    </source>
</evidence>
<feature type="transmembrane region" description="Helical" evidence="10">
    <location>
        <begin position="21"/>
        <end position="49"/>
    </location>
</feature>
<dbReference type="GO" id="GO:0034067">
    <property type="term" value="P:protein localization to Golgi apparatus"/>
    <property type="evidence" value="ECO:0007669"/>
    <property type="project" value="TreeGrafter"/>
</dbReference>
<keyword evidence="6 10" id="KW-1133">Transmembrane helix</keyword>
<sequence>MPRRRKPPRAGAIAELPPLRLLSQIVAIQGIFYAAALILFLFTGLVAGTGFHLDLVFGWASLRGDTTQGFVYAFVWLCCAAVVCVSPSPLPLSFDCLRVPLADWTSPYRAVALVALVSRSKLVPDFAVTVHFIHLCVVTFFTGFLPRNLMWWATMLCSTAAVIVMGVWGCQWRELRPIYNFGGNGGRATGVAAHRQRTAIPEATRKAGGWAMKRWGSRGGEGVGADETDWASTSSSRSGNMTETRNMNMHTRSFDIDMYEV</sequence>
<keyword evidence="3" id="KW-0813">Transport</keyword>
<dbReference type="Pfam" id="PF09801">
    <property type="entry name" value="SYS1"/>
    <property type="match status" value="2"/>
</dbReference>
<evidence type="ECO:0000313" key="12">
    <source>
        <dbReference type="Proteomes" id="UP001392437"/>
    </source>
</evidence>
<feature type="transmembrane region" description="Helical" evidence="10">
    <location>
        <begin position="126"/>
        <end position="145"/>
    </location>
</feature>
<dbReference type="GO" id="GO:0005829">
    <property type="term" value="C:cytosol"/>
    <property type="evidence" value="ECO:0007669"/>
    <property type="project" value="GOC"/>
</dbReference>
<feature type="compositionally biased region" description="Polar residues" evidence="9">
    <location>
        <begin position="230"/>
        <end position="243"/>
    </location>
</feature>
<dbReference type="PANTHER" id="PTHR12952">
    <property type="entry name" value="SYS1"/>
    <property type="match status" value="1"/>
</dbReference>
<dbReference type="Proteomes" id="UP001392437">
    <property type="component" value="Unassembled WGS sequence"/>
</dbReference>
<organism evidence="11 12">
    <name type="scientific">Apiospora kogelbergensis</name>
    <dbReference type="NCBI Taxonomy" id="1337665"/>
    <lineage>
        <taxon>Eukaryota</taxon>
        <taxon>Fungi</taxon>
        <taxon>Dikarya</taxon>
        <taxon>Ascomycota</taxon>
        <taxon>Pezizomycotina</taxon>
        <taxon>Sordariomycetes</taxon>
        <taxon>Xylariomycetidae</taxon>
        <taxon>Amphisphaeriales</taxon>
        <taxon>Apiosporaceae</taxon>
        <taxon>Apiospora</taxon>
    </lineage>
</organism>
<comment type="caution">
    <text evidence="11">The sequence shown here is derived from an EMBL/GenBank/DDBJ whole genome shotgun (WGS) entry which is preliminary data.</text>
</comment>
<evidence type="ECO:0000256" key="3">
    <source>
        <dbReference type="ARBA" id="ARBA00022448"/>
    </source>
</evidence>
<evidence type="ECO:0000256" key="8">
    <source>
        <dbReference type="ARBA" id="ARBA00023136"/>
    </source>
</evidence>
<dbReference type="GO" id="GO:0005802">
    <property type="term" value="C:trans-Golgi network"/>
    <property type="evidence" value="ECO:0007669"/>
    <property type="project" value="TreeGrafter"/>
</dbReference>
<dbReference type="GO" id="GO:0006895">
    <property type="term" value="P:Golgi to endosome transport"/>
    <property type="evidence" value="ECO:0007669"/>
    <property type="project" value="TreeGrafter"/>
</dbReference>
<proteinExistence type="inferred from homology"/>
<comment type="subcellular location">
    <subcellularLocation>
        <location evidence="1">Golgi apparatus membrane</location>
        <topology evidence="1">Multi-pass membrane protein</topology>
    </subcellularLocation>
</comment>
<evidence type="ECO:0000313" key="11">
    <source>
        <dbReference type="EMBL" id="KAK8113852.1"/>
    </source>
</evidence>
<feature type="transmembrane region" description="Helical" evidence="10">
    <location>
        <begin position="69"/>
        <end position="90"/>
    </location>
</feature>
<dbReference type="GO" id="GO:0000139">
    <property type="term" value="C:Golgi membrane"/>
    <property type="evidence" value="ECO:0007669"/>
    <property type="project" value="UniProtKB-SubCell"/>
</dbReference>
<evidence type="ECO:0000256" key="7">
    <source>
        <dbReference type="ARBA" id="ARBA00023034"/>
    </source>
</evidence>
<evidence type="ECO:0008006" key="13">
    <source>
        <dbReference type="Google" id="ProtNLM"/>
    </source>
</evidence>
<evidence type="ECO:0000256" key="9">
    <source>
        <dbReference type="SAM" id="MobiDB-lite"/>
    </source>
</evidence>
<evidence type="ECO:0000256" key="2">
    <source>
        <dbReference type="ARBA" id="ARBA00008160"/>
    </source>
</evidence>
<protein>
    <recommendedName>
        <fullName evidence="13">Integral membrane protein</fullName>
    </recommendedName>
</protein>
<keyword evidence="8 10" id="KW-0472">Membrane</keyword>
<feature type="transmembrane region" description="Helical" evidence="10">
    <location>
        <begin position="151"/>
        <end position="170"/>
    </location>
</feature>
<keyword evidence="4 10" id="KW-0812">Transmembrane</keyword>
<evidence type="ECO:0000256" key="4">
    <source>
        <dbReference type="ARBA" id="ARBA00022692"/>
    </source>
</evidence>
<dbReference type="AlphaFoldDB" id="A0AAW0QQ26"/>
<dbReference type="GO" id="GO:0043001">
    <property type="term" value="P:Golgi to plasma membrane protein transport"/>
    <property type="evidence" value="ECO:0007669"/>
    <property type="project" value="TreeGrafter"/>
</dbReference>